<evidence type="ECO:0000313" key="2">
    <source>
        <dbReference type="EMBL" id="KAG9446412.1"/>
    </source>
</evidence>
<feature type="region of interest" description="Disordered" evidence="1">
    <location>
        <begin position="1"/>
        <end position="71"/>
    </location>
</feature>
<evidence type="ECO:0000313" key="3">
    <source>
        <dbReference type="Proteomes" id="UP000825729"/>
    </source>
</evidence>
<dbReference type="EMBL" id="JAINDJ010000005">
    <property type="protein sequence ID" value="KAG9446412.1"/>
    <property type="molecule type" value="Genomic_DNA"/>
</dbReference>
<organism evidence="2 3">
    <name type="scientific">Aristolochia fimbriata</name>
    <name type="common">White veined hardy Dutchman's pipe vine</name>
    <dbReference type="NCBI Taxonomy" id="158543"/>
    <lineage>
        <taxon>Eukaryota</taxon>
        <taxon>Viridiplantae</taxon>
        <taxon>Streptophyta</taxon>
        <taxon>Embryophyta</taxon>
        <taxon>Tracheophyta</taxon>
        <taxon>Spermatophyta</taxon>
        <taxon>Magnoliopsida</taxon>
        <taxon>Magnoliidae</taxon>
        <taxon>Piperales</taxon>
        <taxon>Aristolochiaceae</taxon>
        <taxon>Aristolochia</taxon>
    </lineage>
</organism>
<sequence>MRKRYHQLQIFNVKLQKNRKKRNGKRRAEKDPEKTHRDNRIEEVGGEGETCGGEGERESMKETGVDCRGTP</sequence>
<feature type="compositionally biased region" description="Basic and acidic residues" evidence="1">
    <location>
        <begin position="26"/>
        <end position="43"/>
    </location>
</feature>
<comment type="caution">
    <text evidence="2">The sequence shown here is derived from an EMBL/GenBank/DDBJ whole genome shotgun (WGS) entry which is preliminary data.</text>
</comment>
<dbReference type="AlphaFoldDB" id="A0AAV7EFR4"/>
<name>A0AAV7EFR4_ARIFI</name>
<protein>
    <submittedName>
        <fullName evidence="2">Uncharacterized protein</fullName>
    </submittedName>
</protein>
<keyword evidence="3" id="KW-1185">Reference proteome</keyword>
<proteinExistence type="predicted"/>
<gene>
    <name evidence="2" type="ORF">H6P81_012540</name>
</gene>
<accession>A0AAV7EFR4</accession>
<dbReference type="Proteomes" id="UP000825729">
    <property type="component" value="Unassembled WGS sequence"/>
</dbReference>
<reference evidence="2 3" key="1">
    <citation type="submission" date="2021-07" db="EMBL/GenBank/DDBJ databases">
        <title>The Aristolochia fimbriata genome: insights into angiosperm evolution, floral development and chemical biosynthesis.</title>
        <authorList>
            <person name="Jiao Y."/>
        </authorList>
    </citation>
    <scope>NUCLEOTIDE SEQUENCE [LARGE SCALE GENOMIC DNA]</scope>
    <source>
        <strain evidence="2">IBCAS-2021</strain>
        <tissue evidence="2">Leaf</tissue>
    </source>
</reference>
<feature type="compositionally biased region" description="Basic residues" evidence="1">
    <location>
        <begin position="16"/>
        <end position="25"/>
    </location>
</feature>
<evidence type="ECO:0000256" key="1">
    <source>
        <dbReference type="SAM" id="MobiDB-lite"/>
    </source>
</evidence>
<feature type="compositionally biased region" description="Basic and acidic residues" evidence="1">
    <location>
        <begin position="54"/>
        <end position="65"/>
    </location>
</feature>